<dbReference type="Proteomes" id="UP000289340">
    <property type="component" value="Chromosome 18"/>
</dbReference>
<keyword evidence="1" id="KW-1133">Transmembrane helix</keyword>
<keyword evidence="1" id="KW-0472">Membrane</keyword>
<feature type="transmembrane region" description="Helical" evidence="1">
    <location>
        <begin position="122"/>
        <end position="142"/>
    </location>
</feature>
<dbReference type="InterPro" id="IPR045501">
    <property type="entry name" value="DUF6490"/>
</dbReference>
<accession>A0A445FXP1</accession>
<feature type="transmembrane region" description="Helical" evidence="1">
    <location>
        <begin position="29"/>
        <end position="49"/>
    </location>
</feature>
<evidence type="ECO:0000313" key="2">
    <source>
        <dbReference type="EMBL" id="RZB53698.1"/>
    </source>
</evidence>
<sequence length="187" mass="21239">MTSNIGSKSFPLPLESTNLNDNHKKFFSVLPYFGVINMIITSGTTIYRAYNNGDIQMIAFVTFMFFGTFLLDYWIRLYNKMPPHDQSYEKLKLKIRIWVLVSSIMFGFACEFSTFMGFYGSITFFGVVISGNTFLFYVYFIWEGDMSGKTCSITSAGKSKETLGSSYNGENGDENEYMALTKGVDNV</sequence>
<feature type="transmembrane region" description="Helical" evidence="1">
    <location>
        <begin position="95"/>
        <end position="116"/>
    </location>
</feature>
<keyword evidence="3" id="KW-1185">Reference proteome</keyword>
<organism evidence="2 3">
    <name type="scientific">Glycine soja</name>
    <name type="common">Wild soybean</name>
    <dbReference type="NCBI Taxonomy" id="3848"/>
    <lineage>
        <taxon>Eukaryota</taxon>
        <taxon>Viridiplantae</taxon>
        <taxon>Streptophyta</taxon>
        <taxon>Embryophyta</taxon>
        <taxon>Tracheophyta</taxon>
        <taxon>Spermatophyta</taxon>
        <taxon>Magnoliopsida</taxon>
        <taxon>eudicotyledons</taxon>
        <taxon>Gunneridae</taxon>
        <taxon>Pentapetalae</taxon>
        <taxon>rosids</taxon>
        <taxon>fabids</taxon>
        <taxon>Fabales</taxon>
        <taxon>Fabaceae</taxon>
        <taxon>Papilionoideae</taxon>
        <taxon>50 kb inversion clade</taxon>
        <taxon>NPAAA clade</taxon>
        <taxon>indigoferoid/millettioid clade</taxon>
        <taxon>Phaseoleae</taxon>
        <taxon>Glycine</taxon>
        <taxon>Glycine subgen. Soja</taxon>
    </lineage>
</organism>
<proteinExistence type="predicted"/>
<name>A0A445FXP1_GLYSO</name>
<reference evidence="2 3" key="1">
    <citation type="submission" date="2018-09" db="EMBL/GenBank/DDBJ databases">
        <title>A high-quality reference genome of wild soybean provides a powerful tool to mine soybean genomes.</title>
        <authorList>
            <person name="Xie M."/>
            <person name="Chung C.Y.L."/>
            <person name="Li M.-W."/>
            <person name="Wong F.-L."/>
            <person name="Chan T.-F."/>
            <person name="Lam H.-M."/>
        </authorList>
    </citation>
    <scope>NUCLEOTIDE SEQUENCE [LARGE SCALE GENOMIC DNA]</scope>
    <source>
        <strain evidence="3">cv. W05</strain>
        <tissue evidence="2">Hypocotyl of etiolated seedlings</tissue>
    </source>
</reference>
<dbReference type="PANTHER" id="PTHR46610">
    <property type="entry name" value="OS05G0181300 PROTEIN"/>
    <property type="match status" value="1"/>
</dbReference>
<dbReference type="EMBL" id="QZWG01000018">
    <property type="protein sequence ID" value="RZB53698.1"/>
    <property type="molecule type" value="Genomic_DNA"/>
</dbReference>
<keyword evidence="1" id="KW-0812">Transmembrane</keyword>
<comment type="caution">
    <text evidence="2">The sequence shown here is derived from an EMBL/GenBank/DDBJ whole genome shotgun (WGS) entry which is preliminary data.</text>
</comment>
<dbReference type="PANTHER" id="PTHR46610:SF20">
    <property type="entry name" value="OS05G0181300 PROTEIN"/>
    <property type="match status" value="1"/>
</dbReference>
<gene>
    <name evidence="2" type="ORF">D0Y65_049579</name>
</gene>
<dbReference type="AlphaFoldDB" id="A0A445FXP1"/>
<evidence type="ECO:0000313" key="3">
    <source>
        <dbReference type="Proteomes" id="UP000289340"/>
    </source>
</evidence>
<evidence type="ECO:0000256" key="1">
    <source>
        <dbReference type="SAM" id="Phobius"/>
    </source>
</evidence>
<protein>
    <submittedName>
        <fullName evidence="2">Uncharacterized protein</fullName>
    </submittedName>
</protein>
<feature type="transmembrane region" description="Helical" evidence="1">
    <location>
        <begin position="55"/>
        <end position="75"/>
    </location>
</feature>
<dbReference type="Gramene" id="XM_028357964.1">
    <property type="protein sequence ID" value="XP_028213765.1"/>
    <property type="gene ID" value="LOC114396074"/>
</dbReference>